<dbReference type="PANTHER" id="PTHR31120:SF6">
    <property type="entry name" value="METALLOPROTEASE TIKI HOMOLOG"/>
    <property type="match status" value="1"/>
</dbReference>
<evidence type="ECO:0000256" key="9">
    <source>
        <dbReference type="ARBA" id="ARBA00022989"/>
    </source>
</evidence>
<dbReference type="GO" id="GO:0030178">
    <property type="term" value="P:negative regulation of Wnt signaling pathway"/>
    <property type="evidence" value="ECO:0007669"/>
    <property type="project" value="InterPro"/>
</dbReference>
<sequence length="314" mass="36009">MGDDSFSKLLYILRMKNIKLWLILTLLLFTALQNSYAESKVRQGILHPYGLLWKIEKQGMEDSYLYGTMHVGDPRVVNLAPEVERAFMQADHFVMEVLMNFKAMGYMASASFFSDGRTLKDVMGHLEYKRLTSLVNKRIFLSEDVLKHMKPWAVLMLLMMPADQQAQSGAALDMVLYRRASQRKVKLTGLETAQEQVAVFESMSMDDQLWMLNRSIEEIDNTDAQLPEMLNAYVGRDLAQLVRIQQAFMYDDSEVDDRFMHQLLDVRNVKMAKRISPVLTQGNAFIAIGALHLPGEEGVLHLLEQQGYEVTPIY</sequence>
<dbReference type="GO" id="GO:0046872">
    <property type="term" value="F:metal ion binding"/>
    <property type="evidence" value="ECO:0007669"/>
    <property type="project" value="UniProtKB-KW"/>
</dbReference>
<reference evidence="13 14" key="1">
    <citation type="journal article" date="2018" name="ISME J.">
        <title>Endosymbiont genomes yield clues of tubeworm success.</title>
        <authorList>
            <person name="Li Y."/>
            <person name="Liles M.R."/>
            <person name="Halanych K.M."/>
        </authorList>
    </citation>
    <scope>NUCLEOTIDE SEQUENCE [LARGE SCALE GENOMIC DNA]</scope>
    <source>
        <strain evidence="13">A1464</strain>
    </source>
</reference>
<accession>A0A370D9S4</accession>
<evidence type="ECO:0000256" key="2">
    <source>
        <dbReference type="ARBA" id="ARBA00001941"/>
    </source>
</evidence>
<dbReference type="AlphaFoldDB" id="A0A370D9S4"/>
<evidence type="ECO:0000256" key="5">
    <source>
        <dbReference type="ARBA" id="ARBA00022692"/>
    </source>
</evidence>
<keyword evidence="7" id="KW-0732">Signal</keyword>
<keyword evidence="9" id="KW-1133">Transmembrane helix</keyword>
<keyword evidence="12" id="KW-0325">Glycoprotein</keyword>
<keyword evidence="11" id="KW-0472">Membrane</keyword>
<evidence type="ECO:0000256" key="10">
    <source>
        <dbReference type="ARBA" id="ARBA00023049"/>
    </source>
</evidence>
<dbReference type="InterPro" id="IPR040230">
    <property type="entry name" value="TIKI1/2-like"/>
</dbReference>
<evidence type="ECO:0000256" key="12">
    <source>
        <dbReference type="ARBA" id="ARBA00023180"/>
    </source>
</evidence>
<evidence type="ECO:0000256" key="11">
    <source>
        <dbReference type="ARBA" id="ARBA00023136"/>
    </source>
</evidence>
<comment type="subcellular location">
    <subcellularLocation>
        <location evidence="3">Membrane</location>
        <topology evidence="3">Single-pass type I membrane protein</topology>
    </subcellularLocation>
</comment>
<keyword evidence="4" id="KW-0645">Protease</keyword>
<evidence type="ECO:0008006" key="15">
    <source>
        <dbReference type="Google" id="ProtNLM"/>
    </source>
</evidence>
<dbReference type="GO" id="GO:0016020">
    <property type="term" value="C:membrane"/>
    <property type="evidence" value="ECO:0007669"/>
    <property type="project" value="UniProtKB-SubCell"/>
</dbReference>
<keyword evidence="5" id="KW-0812">Transmembrane</keyword>
<dbReference type="PANTHER" id="PTHR31120">
    <property type="entry name" value="METALLOPROTEASE TIKI"/>
    <property type="match status" value="1"/>
</dbReference>
<comment type="caution">
    <text evidence="13">The sequence shown here is derived from an EMBL/GenBank/DDBJ whole genome shotgun (WGS) entry which is preliminary data.</text>
</comment>
<name>A0A370D9S4_9GAMM</name>
<dbReference type="GO" id="GO:0006508">
    <property type="term" value="P:proteolysis"/>
    <property type="evidence" value="ECO:0007669"/>
    <property type="project" value="UniProtKB-KW"/>
</dbReference>
<organism evidence="13 14">
    <name type="scientific">endosymbiont of Galathealinum brachiosum</name>
    <dbReference type="NCBI Taxonomy" id="2200906"/>
    <lineage>
        <taxon>Bacteria</taxon>
        <taxon>Pseudomonadati</taxon>
        <taxon>Pseudomonadota</taxon>
        <taxon>Gammaproteobacteria</taxon>
        <taxon>sulfur-oxidizing symbionts</taxon>
    </lineage>
</organism>
<evidence type="ECO:0000256" key="8">
    <source>
        <dbReference type="ARBA" id="ARBA00022801"/>
    </source>
</evidence>
<keyword evidence="8" id="KW-0378">Hydrolase</keyword>
<dbReference type="EMBL" id="QFXC01000013">
    <property type="protein sequence ID" value="RDH81648.1"/>
    <property type="molecule type" value="Genomic_DNA"/>
</dbReference>
<dbReference type="Pfam" id="PF01963">
    <property type="entry name" value="TraB_PrgY_gumN"/>
    <property type="match status" value="1"/>
</dbReference>
<keyword evidence="10" id="KW-0482">Metalloprotease</keyword>
<dbReference type="GO" id="GO:0004222">
    <property type="term" value="F:metalloendopeptidase activity"/>
    <property type="evidence" value="ECO:0007669"/>
    <property type="project" value="TreeGrafter"/>
</dbReference>
<keyword evidence="6" id="KW-0479">Metal-binding</keyword>
<evidence type="ECO:0000256" key="3">
    <source>
        <dbReference type="ARBA" id="ARBA00004479"/>
    </source>
</evidence>
<gene>
    <name evidence="13" type="ORF">DIZ80_16395</name>
</gene>
<evidence type="ECO:0000256" key="1">
    <source>
        <dbReference type="ARBA" id="ARBA00001936"/>
    </source>
</evidence>
<dbReference type="CDD" id="cd14789">
    <property type="entry name" value="Tiki"/>
    <property type="match status" value="1"/>
</dbReference>
<protein>
    <recommendedName>
        <fullName evidence="15">TraB/GumN family protein</fullName>
    </recommendedName>
</protein>
<dbReference type="InterPro" id="IPR002816">
    <property type="entry name" value="TraB/PrgY/GumN_fam"/>
</dbReference>
<evidence type="ECO:0000313" key="14">
    <source>
        <dbReference type="Proteomes" id="UP000254266"/>
    </source>
</evidence>
<evidence type="ECO:0000256" key="6">
    <source>
        <dbReference type="ARBA" id="ARBA00022723"/>
    </source>
</evidence>
<evidence type="ECO:0000256" key="4">
    <source>
        <dbReference type="ARBA" id="ARBA00022670"/>
    </source>
</evidence>
<proteinExistence type="predicted"/>
<comment type="cofactor">
    <cofactor evidence="2">
        <name>Co(2+)</name>
        <dbReference type="ChEBI" id="CHEBI:48828"/>
    </cofactor>
</comment>
<evidence type="ECO:0000313" key="13">
    <source>
        <dbReference type="EMBL" id="RDH81648.1"/>
    </source>
</evidence>
<evidence type="ECO:0000256" key="7">
    <source>
        <dbReference type="ARBA" id="ARBA00022729"/>
    </source>
</evidence>
<keyword evidence="14" id="KW-1185">Reference proteome</keyword>
<comment type="cofactor">
    <cofactor evidence="1">
        <name>Mn(2+)</name>
        <dbReference type="ChEBI" id="CHEBI:29035"/>
    </cofactor>
</comment>
<dbReference type="Proteomes" id="UP000254266">
    <property type="component" value="Unassembled WGS sequence"/>
</dbReference>